<keyword evidence="2" id="KW-1185">Reference proteome</keyword>
<comment type="caution">
    <text evidence="1">The sequence shown here is derived from an EMBL/GenBank/DDBJ whole genome shotgun (WGS) entry which is preliminary data.</text>
</comment>
<evidence type="ECO:0000313" key="2">
    <source>
        <dbReference type="Proteomes" id="UP000186102"/>
    </source>
</evidence>
<dbReference type="OrthoDB" id="1808294at2"/>
<dbReference type="Proteomes" id="UP000186102">
    <property type="component" value="Unassembled WGS sequence"/>
</dbReference>
<dbReference type="STRING" id="1888891.DSOL_4499"/>
<gene>
    <name evidence="1" type="ORF">DSOL_4499</name>
</gene>
<proteinExistence type="predicted"/>
<dbReference type="RefSeq" id="WP_075366847.1">
    <property type="nucleotide sequence ID" value="NZ_MLBF01000056.1"/>
</dbReference>
<protein>
    <submittedName>
        <fullName evidence="1">Uncharacterized protein</fullName>
    </submittedName>
</protein>
<dbReference type="AlphaFoldDB" id="A0A1Q8QJK0"/>
<reference evidence="1 2" key="1">
    <citation type="submission" date="2016-09" db="EMBL/GenBank/DDBJ databases">
        <title>Complete genome of Desulfosporosinus sp. OL.</title>
        <authorList>
            <person name="Mardanov A."/>
            <person name="Beletsky A."/>
            <person name="Panova A."/>
            <person name="Karnachuk O."/>
            <person name="Ravin N."/>
        </authorList>
    </citation>
    <scope>NUCLEOTIDE SEQUENCE [LARGE SCALE GENOMIC DNA]</scope>
    <source>
        <strain evidence="1 2">OL</strain>
    </source>
</reference>
<organism evidence="1 2">
    <name type="scientific">Desulfosporosinus metallidurans</name>
    <dbReference type="NCBI Taxonomy" id="1888891"/>
    <lineage>
        <taxon>Bacteria</taxon>
        <taxon>Bacillati</taxon>
        <taxon>Bacillota</taxon>
        <taxon>Clostridia</taxon>
        <taxon>Eubacteriales</taxon>
        <taxon>Desulfitobacteriaceae</taxon>
        <taxon>Desulfosporosinus</taxon>
    </lineage>
</organism>
<accession>A0A1Q8QJK0</accession>
<name>A0A1Q8QJK0_9FIRM</name>
<evidence type="ECO:0000313" key="1">
    <source>
        <dbReference type="EMBL" id="OLN27527.1"/>
    </source>
</evidence>
<dbReference type="EMBL" id="MLBF01000056">
    <property type="protein sequence ID" value="OLN27527.1"/>
    <property type="molecule type" value="Genomic_DNA"/>
</dbReference>
<sequence length="105" mass="12016">MLKNYKVEAYNKLPSTKVDGITMQGALERIGTVYCDMQPYSKALLIKQYGYDHEVTRQFFMDSSSNIKIGTILHYTNPRNIIEKYEVKAIPWDADGYIVVVCNGV</sequence>